<dbReference type="PROSITE" id="PS51257">
    <property type="entry name" value="PROKAR_LIPOPROTEIN"/>
    <property type="match status" value="1"/>
</dbReference>
<dbReference type="Gene3D" id="3.40.50.1110">
    <property type="entry name" value="SGNH hydrolase"/>
    <property type="match status" value="1"/>
</dbReference>
<proteinExistence type="predicted"/>
<organism evidence="3 4">
    <name type="scientific">Mucilaginibacter yixingensis</name>
    <dbReference type="NCBI Taxonomy" id="1295612"/>
    <lineage>
        <taxon>Bacteria</taxon>
        <taxon>Pseudomonadati</taxon>
        <taxon>Bacteroidota</taxon>
        <taxon>Sphingobacteriia</taxon>
        <taxon>Sphingobacteriales</taxon>
        <taxon>Sphingobacteriaceae</taxon>
        <taxon>Mucilaginibacter</taxon>
    </lineage>
</organism>
<dbReference type="Pfam" id="PF13472">
    <property type="entry name" value="Lipase_GDSL_2"/>
    <property type="match status" value="1"/>
</dbReference>
<comment type="caution">
    <text evidence="3">The sequence shown here is derived from an EMBL/GenBank/DDBJ whole genome shotgun (WGS) entry which is preliminary data.</text>
</comment>
<feature type="signal peptide" evidence="1">
    <location>
        <begin position="1"/>
        <end position="21"/>
    </location>
</feature>
<dbReference type="SUPFAM" id="SSF52266">
    <property type="entry name" value="SGNH hydrolase"/>
    <property type="match status" value="1"/>
</dbReference>
<sequence>MKKIFKKSGTLLTALVILASAQSCKKAGISDDPKPTSSDGLPTTAVVGAENLAQWKTYKASPTNSAFNWVLIGDSYTQGNYYAWKLFYKVLNDGYADGGSGYCSFSRVDDEGLHIMDQSIDPNILYCTYDYAKWNYTREKTIGPDGWVTNTTATNATITVTSKEAVNTMTIVYEKPTTAESFRYRVNGGTWTTVNLAANTATSIGNTVVDVSTAGDNFTVDIDPLSVGMNFCGVISKWGGNKMMMDKCGISGARADYPAQNDEWNQSMQLLAPQGALIQYGVNEQIQDIDPAYYKTSVQNIITKLRAISPNCDIILMSPPQTVYETSDAPRKYKQADYAKVLYQLSLDNKTAYVNLNVAFGSFAQASANGLFNADRTHPSDTGGDLIANTIYSALKK</sequence>
<feature type="domain" description="SGNH hydrolase-type esterase" evidence="2">
    <location>
        <begin position="248"/>
        <end position="383"/>
    </location>
</feature>
<keyword evidence="3" id="KW-0378">Hydrolase</keyword>
<keyword evidence="1" id="KW-0732">Signal</keyword>
<dbReference type="GO" id="GO:0016788">
    <property type="term" value="F:hydrolase activity, acting on ester bonds"/>
    <property type="evidence" value="ECO:0007669"/>
    <property type="project" value="UniProtKB-ARBA"/>
</dbReference>
<keyword evidence="4" id="KW-1185">Reference proteome</keyword>
<evidence type="ECO:0000313" key="4">
    <source>
        <dbReference type="Proteomes" id="UP000244168"/>
    </source>
</evidence>
<evidence type="ECO:0000259" key="2">
    <source>
        <dbReference type="Pfam" id="PF13472"/>
    </source>
</evidence>
<dbReference type="InterPro" id="IPR036514">
    <property type="entry name" value="SGNH_hydro_sf"/>
</dbReference>
<dbReference type="InterPro" id="IPR013830">
    <property type="entry name" value="SGNH_hydro"/>
</dbReference>
<feature type="chain" id="PRO_5015511810" evidence="1">
    <location>
        <begin position="22"/>
        <end position="397"/>
    </location>
</feature>
<dbReference type="EMBL" id="QAOQ01000007">
    <property type="protein sequence ID" value="PTQ94114.1"/>
    <property type="molecule type" value="Genomic_DNA"/>
</dbReference>
<dbReference type="PANTHER" id="PTHR30383">
    <property type="entry name" value="THIOESTERASE 1/PROTEASE 1/LYSOPHOSPHOLIPASE L1"/>
    <property type="match status" value="1"/>
</dbReference>
<evidence type="ECO:0000256" key="1">
    <source>
        <dbReference type="SAM" id="SignalP"/>
    </source>
</evidence>
<protein>
    <submittedName>
        <fullName evidence="3">GDSL-like lipase/acylhydrolase family protein</fullName>
    </submittedName>
</protein>
<name>A0A2T5J6F1_9SPHI</name>
<dbReference type="Proteomes" id="UP000244168">
    <property type="component" value="Unassembled WGS sequence"/>
</dbReference>
<dbReference type="Gene3D" id="2.60.120.1360">
    <property type="match status" value="1"/>
</dbReference>
<evidence type="ECO:0000313" key="3">
    <source>
        <dbReference type="EMBL" id="PTQ94114.1"/>
    </source>
</evidence>
<gene>
    <name evidence="3" type="ORF">C8P68_107179</name>
</gene>
<dbReference type="InterPro" id="IPR051532">
    <property type="entry name" value="Ester_Hydrolysis_Enzymes"/>
</dbReference>
<dbReference type="AlphaFoldDB" id="A0A2T5J6F1"/>
<accession>A0A2T5J6F1</accession>
<dbReference type="RefSeq" id="WP_170113666.1">
    <property type="nucleotide sequence ID" value="NZ_CP160205.1"/>
</dbReference>
<reference evidence="3 4" key="1">
    <citation type="submission" date="2018-04" db="EMBL/GenBank/DDBJ databases">
        <title>Genomic Encyclopedia of Archaeal and Bacterial Type Strains, Phase II (KMG-II): from individual species to whole genera.</title>
        <authorList>
            <person name="Goeker M."/>
        </authorList>
    </citation>
    <scope>NUCLEOTIDE SEQUENCE [LARGE SCALE GENOMIC DNA]</scope>
    <source>
        <strain evidence="3 4">DSM 26809</strain>
    </source>
</reference>